<dbReference type="EMBL" id="VSWC01000144">
    <property type="protein sequence ID" value="KAA1078284.1"/>
    <property type="molecule type" value="Genomic_DNA"/>
</dbReference>
<reference evidence="2 3" key="1">
    <citation type="submission" date="2019-05" db="EMBL/GenBank/DDBJ databases">
        <title>Emergence of the Ug99 lineage of the wheat stem rust pathogen through somatic hybridization.</title>
        <authorList>
            <person name="Li F."/>
            <person name="Upadhyaya N.M."/>
            <person name="Sperschneider J."/>
            <person name="Matny O."/>
            <person name="Nguyen-Phuc H."/>
            <person name="Mago R."/>
            <person name="Raley C."/>
            <person name="Miller M.E."/>
            <person name="Silverstein K.A.T."/>
            <person name="Henningsen E."/>
            <person name="Hirsch C.D."/>
            <person name="Visser B."/>
            <person name="Pretorius Z.A."/>
            <person name="Steffenson B.J."/>
            <person name="Schwessinger B."/>
            <person name="Dodds P.N."/>
            <person name="Figueroa M."/>
        </authorList>
    </citation>
    <scope>NUCLEOTIDE SEQUENCE [LARGE SCALE GENOMIC DNA]</scope>
    <source>
        <strain evidence="2">21-0</strain>
    </source>
</reference>
<keyword evidence="3" id="KW-1185">Reference proteome</keyword>
<feature type="compositionally biased region" description="Polar residues" evidence="1">
    <location>
        <begin position="14"/>
        <end position="23"/>
    </location>
</feature>
<accession>A0A5B0MQG4</accession>
<evidence type="ECO:0000313" key="3">
    <source>
        <dbReference type="Proteomes" id="UP000324748"/>
    </source>
</evidence>
<proteinExistence type="predicted"/>
<dbReference type="Proteomes" id="UP000324748">
    <property type="component" value="Unassembled WGS sequence"/>
</dbReference>
<dbReference type="AlphaFoldDB" id="A0A5B0MQG4"/>
<organism evidence="2 3">
    <name type="scientific">Puccinia graminis f. sp. tritici</name>
    <dbReference type="NCBI Taxonomy" id="56615"/>
    <lineage>
        <taxon>Eukaryota</taxon>
        <taxon>Fungi</taxon>
        <taxon>Dikarya</taxon>
        <taxon>Basidiomycota</taxon>
        <taxon>Pucciniomycotina</taxon>
        <taxon>Pucciniomycetes</taxon>
        <taxon>Pucciniales</taxon>
        <taxon>Pucciniaceae</taxon>
        <taxon>Puccinia</taxon>
    </lineage>
</organism>
<gene>
    <name evidence="2" type="ORF">PGT21_032636</name>
</gene>
<comment type="caution">
    <text evidence="2">The sequence shown here is derived from an EMBL/GenBank/DDBJ whole genome shotgun (WGS) entry which is preliminary data.</text>
</comment>
<evidence type="ECO:0000313" key="2">
    <source>
        <dbReference type="EMBL" id="KAA1078284.1"/>
    </source>
</evidence>
<protein>
    <submittedName>
        <fullName evidence="2">Uncharacterized protein</fullName>
    </submittedName>
</protein>
<feature type="compositionally biased region" description="Acidic residues" evidence="1">
    <location>
        <begin position="42"/>
        <end position="52"/>
    </location>
</feature>
<feature type="compositionally biased region" description="Low complexity" evidence="1">
    <location>
        <begin position="1"/>
        <end position="12"/>
    </location>
</feature>
<evidence type="ECO:0000256" key="1">
    <source>
        <dbReference type="SAM" id="MobiDB-lite"/>
    </source>
</evidence>
<sequence length="182" mass="19631">MQKSSSKSTRSKTMNKNPAQDTQPAGELPLTESLTVPTLLEDSQDSGGDDSLDLISKNPDLPVNVLKEIAEKTSVPPDLDWSLSKEKEHIWSKIKLAQAEGDDILARALLSAFEAMDASRPSLATRSVSARPILSISDTQSLATTATVTETEGDLVYAVGAVTSHQDIGFTPYFDKNIKKLT</sequence>
<feature type="region of interest" description="Disordered" evidence="1">
    <location>
        <begin position="1"/>
        <end position="57"/>
    </location>
</feature>
<name>A0A5B0MQG4_PUCGR</name>